<evidence type="ECO:0000313" key="1">
    <source>
        <dbReference type="EMBL" id="KOF92707.1"/>
    </source>
</evidence>
<reference evidence="1" key="1">
    <citation type="submission" date="2015-07" db="EMBL/GenBank/DDBJ databases">
        <title>MeaNS - Measles Nucleotide Surveillance Program.</title>
        <authorList>
            <person name="Tran T."/>
            <person name="Druce J."/>
        </authorList>
    </citation>
    <scope>NUCLEOTIDE SEQUENCE</scope>
    <source>
        <strain evidence="1">UCB-OBI-ISO-001</strain>
        <tissue evidence="1">Gonad</tissue>
    </source>
</reference>
<protein>
    <recommendedName>
        <fullName evidence="2">HTH CENPB-type domain-containing protein</fullName>
    </recommendedName>
</protein>
<dbReference type="AlphaFoldDB" id="A0A0L8HU39"/>
<sequence length="126" mass="14888">FLFTINVKMSENKKCISYPANFNLEVIKFAEEHGNKAPTRQFGLPPMAAMIGLWRKHKDELLQMPRMKRAAQGKKTRWPNLEEKLKHWVKSQRQTGAFVSTKILINQRRRIAKEIKKEQRGRTRNN</sequence>
<feature type="non-terminal residue" evidence="1">
    <location>
        <position position="1"/>
    </location>
</feature>
<dbReference type="EMBL" id="KQ417293">
    <property type="protein sequence ID" value="KOF92707.1"/>
    <property type="molecule type" value="Genomic_DNA"/>
</dbReference>
<name>A0A0L8HU39_OCTBM</name>
<proteinExistence type="predicted"/>
<evidence type="ECO:0008006" key="2">
    <source>
        <dbReference type="Google" id="ProtNLM"/>
    </source>
</evidence>
<accession>A0A0L8HU39</accession>
<gene>
    <name evidence="1" type="ORF">OCBIM_22006059mg</name>
</gene>
<dbReference type="Gene3D" id="1.10.10.60">
    <property type="entry name" value="Homeodomain-like"/>
    <property type="match status" value="1"/>
</dbReference>
<organism evidence="1">
    <name type="scientific">Octopus bimaculoides</name>
    <name type="common">California two-spotted octopus</name>
    <dbReference type="NCBI Taxonomy" id="37653"/>
    <lineage>
        <taxon>Eukaryota</taxon>
        <taxon>Metazoa</taxon>
        <taxon>Spiralia</taxon>
        <taxon>Lophotrochozoa</taxon>
        <taxon>Mollusca</taxon>
        <taxon>Cephalopoda</taxon>
        <taxon>Coleoidea</taxon>
        <taxon>Octopodiformes</taxon>
        <taxon>Octopoda</taxon>
        <taxon>Incirrata</taxon>
        <taxon>Octopodidae</taxon>
        <taxon>Octopus</taxon>
    </lineage>
</organism>